<dbReference type="NCBIfam" id="TIGR00049">
    <property type="entry name" value="iron-sulfur cluster assembly accessory protein"/>
    <property type="match status" value="1"/>
</dbReference>
<dbReference type="SUPFAM" id="SSF89360">
    <property type="entry name" value="HesB-like domain"/>
    <property type="match status" value="1"/>
</dbReference>
<reference evidence="3" key="1">
    <citation type="submission" date="2013-08" db="EMBL/GenBank/DDBJ databases">
        <authorList>
            <person name="Mendez C."/>
            <person name="Richter M."/>
            <person name="Ferrer M."/>
            <person name="Sanchez J."/>
        </authorList>
    </citation>
    <scope>NUCLEOTIDE SEQUENCE</scope>
</reference>
<proteinExistence type="inferred from homology"/>
<dbReference type="InterPro" id="IPR016092">
    <property type="entry name" value="ATAP"/>
</dbReference>
<comment type="similarity">
    <text evidence="1">Belongs to the HesB/IscA family.</text>
</comment>
<evidence type="ECO:0000256" key="1">
    <source>
        <dbReference type="ARBA" id="ARBA00006718"/>
    </source>
</evidence>
<dbReference type="PANTHER" id="PTHR10072:SF41">
    <property type="entry name" value="IRON-SULFUR CLUSTER ASSEMBLY 1 HOMOLOG, MITOCHONDRIAL"/>
    <property type="match status" value="1"/>
</dbReference>
<accession>T1BH86</accession>
<dbReference type="GO" id="GO:0005737">
    <property type="term" value="C:cytoplasm"/>
    <property type="evidence" value="ECO:0007669"/>
    <property type="project" value="TreeGrafter"/>
</dbReference>
<dbReference type="PANTHER" id="PTHR10072">
    <property type="entry name" value="IRON-SULFUR CLUSTER ASSEMBLY PROTEIN"/>
    <property type="match status" value="1"/>
</dbReference>
<dbReference type="InterPro" id="IPR000361">
    <property type="entry name" value="ATAP_core_dom"/>
</dbReference>
<name>T1BH86_9ZZZZ</name>
<sequence>MAMNTVTWTPDALEQAKRLLGAHPEAVALKISVARSGCAGHSIRIDYAGQVADGEQLINCAGVPLVVSEADLPMLAGIEVDYVRDGLNRMFRFRNPNAREICGCGESFAL</sequence>
<feature type="domain" description="Core" evidence="2">
    <location>
        <begin position="6"/>
        <end position="106"/>
    </location>
</feature>
<dbReference type="Gene3D" id="2.60.300.12">
    <property type="entry name" value="HesB-like domain"/>
    <property type="match status" value="1"/>
</dbReference>
<dbReference type="Pfam" id="PF01521">
    <property type="entry name" value="Fe-S_biosyn"/>
    <property type="match status" value="1"/>
</dbReference>
<evidence type="ECO:0000259" key="2">
    <source>
        <dbReference type="Pfam" id="PF01521"/>
    </source>
</evidence>
<organism evidence="3">
    <name type="scientific">mine drainage metagenome</name>
    <dbReference type="NCBI Taxonomy" id="410659"/>
    <lineage>
        <taxon>unclassified sequences</taxon>
        <taxon>metagenomes</taxon>
        <taxon>ecological metagenomes</taxon>
    </lineage>
</organism>
<dbReference type="GO" id="GO:0016226">
    <property type="term" value="P:iron-sulfur cluster assembly"/>
    <property type="evidence" value="ECO:0007669"/>
    <property type="project" value="InterPro"/>
</dbReference>
<dbReference type="EMBL" id="AUZY01006963">
    <property type="protein sequence ID" value="EQD52479.1"/>
    <property type="molecule type" value="Genomic_DNA"/>
</dbReference>
<comment type="caution">
    <text evidence="3">The sequence shown here is derived from an EMBL/GenBank/DDBJ whole genome shotgun (WGS) entry which is preliminary data.</text>
</comment>
<dbReference type="GO" id="GO:0051537">
    <property type="term" value="F:2 iron, 2 sulfur cluster binding"/>
    <property type="evidence" value="ECO:0007669"/>
    <property type="project" value="TreeGrafter"/>
</dbReference>
<gene>
    <name evidence="3" type="ORF">B1B_10713</name>
</gene>
<dbReference type="PROSITE" id="PS01152">
    <property type="entry name" value="HESB"/>
    <property type="match status" value="1"/>
</dbReference>
<dbReference type="AlphaFoldDB" id="T1BH86"/>
<dbReference type="InterPro" id="IPR050322">
    <property type="entry name" value="Fe-S_cluster_asmbl/transfer"/>
</dbReference>
<dbReference type="InterPro" id="IPR017870">
    <property type="entry name" value="FeS_cluster_insertion_CS"/>
</dbReference>
<protein>
    <submittedName>
        <fullName evidence="3">FeS cluster insertion</fullName>
    </submittedName>
</protein>
<evidence type="ECO:0000313" key="3">
    <source>
        <dbReference type="EMBL" id="EQD52479.1"/>
    </source>
</evidence>
<reference evidence="3" key="2">
    <citation type="journal article" date="2014" name="ISME J.">
        <title>Microbial stratification in low pH oxic and suboxic macroscopic growths along an acid mine drainage.</title>
        <authorList>
            <person name="Mendez-Garcia C."/>
            <person name="Mesa V."/>
            <person name="Sprenger R.R."/>
            <person name="Richter M."/>
            <person name="Diez M.S."/>
            <person name="Solano J."/>
            <person name="Bargiela R."/>
            <person name="Golyshina O.V."/>
            <person name="Manteca A."/>
            <person name="Ramos J.L."/>
            <person name="Gallego J.R."/>
            <person name="Llorente I."/>
            <person name="Martins Dos Santos V.A."/>
            <person name="Jensen O.N."/>
            <person name="Pelaez A.I."/>
            <person name="Sanchez J."/>
            <person name="Ferrer M."/>
        </authorList>
    </citation>
    <scope>NUCLEOTIDE SEQUENCE</scope>
</reference>
<dbReference type="InterPro" id="IPR035903">
    <property type="entry name" value="HesB-like_dom_sf"/>
</dbReference>